<proteinExistence type="predicted"/>
<feature type="compositionally biased region" description="Polar residues" evidence="1">
    <location>
        <begin position="211"/>
        <end position="221"/>
    </location>
</feature>
<feature type="region of interest" description="Disordered" evidence="1">
    <location>
        <begin position="1"/>
        <end position="25"/>
    </location>
</feature>
<evidence type="ECO:0000313" key="2">
    <source>
        <dbReference type="EMBL" id="KAF8766297.1"/>
    </source>
</evidence>
<feature type="region of interest" description="Disordered" evidence="1">
    <location>
        <begin position="269"/>
        <end position="322"/>
    </location>
</feature>
<feature type="compositionally biased region" description="Polar residues" evidence="1">
    <location>
        <begin position="10"/>
        <end position="19"/>
    </location>
</feature>
<feature type="compositionally biased region" description="Polar residues" evidence="1">
    <location>
        <begin position="291"/>
        <end position="306"/>
    </location>
</feature>
<feature type="compositionally biased region" description="Polar residues" evidence="1">
    <location>
        <begin position="482"/>
        <end position="498"/>
    </location>
</feature>
<dbReference type="Proteomes" id="UP000636709">
    <property type="component" value="Unassembled WGS sequence"/>
</dbReference>
<dbReference type="EMBL" id="JACEFO010000520">
    <property type="protein sequence ID" value="KAF8766297.1"/>
    <property type="molecule type" value="Genomic_DNA"/>
</dbReference>
<dbReference type="PANTHER" id="PTHR36380">
    <property type="entry name" value="BNAA03G58330D PROTEIN"/>
    <property type="match status" value="1"/>
</dbReference>
<evidence type="ECO:0000256" key="1">
    <source>
        <dbReference type="SAM" id="MobiDB-lite"/>
    </source>
</evidence>
<gene>
    <name evidence="2" type="ORF">HU200_007814</name>
</gene>
<accession>A0A835FMI1</accession>
<name>A0A835FMI1_9POAL</name>
<evidence type="ECO:0000313" key="3">
    <source>
        <dbReference type="Proteomes" id="UP000636709"/>
    </source>
</evidence>
<dbReference type="AlphaFoldDB" id="A0A835FMI1"/>
<feature type="region of interest" description="Disordered" evidence="1">
    <location>
        <begin position="427"/>
        <end position="446"/>
    </location>
</feature>
<protein>
    <submittedName>
        <fullName evidence="2">Uncharacterized protein</fullName>
    </submittedName>
</protein>
<feature type="region of interest" description="Disordered" evidence="1">
    <location>
        <begin position="463"/>
        <end position="499"/>
    </location>
</feature>
<dbReference type="PANTHER" id="PTHR36380:SF1">
    <property type="entry name" value="OS01G0755100 PROTEIN"/>
    <property type="match status" value="1"/>
</dbReference>
<reference evidence="2" key="1">
    <citation type="submission" date="2020-07" db="EMBL/GenBank/DDBJ databases">
        <title>Genome sequence and genetic diversity analysis of an under-domesticated orphan crop, white fonio (Digitaria exilis).</title>
        <authorList>
            <person name="Bennetzen J.L."/>
            <person name="Chen S."/>
            <person name="Ma X."/>
            <person name="Wang X."/>
            <person name="Yssel A.E.J."/>
            <person name="Chaluvadi S.R."/>
            <person name="Johnson M."/>
            <person name="Gangashetty P."/>
            <person name="Hamidou F."/>
            <person name="Sanogo M.D."/>
            <person name="Zwaenepoel A."/>
            <person name="Wallace J."/>
            <person name="Van De Peer Y."/>
            <person name="Van Deynze A."/>
        </authorList>
    </citation>
    <scope>NUCLEOTIDE SEQUENCE</scope>
    <source>
        <tissue evidence="2">Leaves</tissue>
    </source>
</reference>
<feature type="region of interest" description="Disordered" evidence="1">
    <location>
        <begin position="166"/>
        <end position="230"/>
    </location>
</feature>
<sequence length="723" mass="78726">MDESRKRDVSTANAKNISSPLDEDFGNDFLSSWKLPKSGKGTIDFNVDPVPKSSKKFNFNNLDDFGLDGAFDKLPSFKMGMSDLDFSSPLKKKVKHNNSIGDDLSEGKKEIEKDNFSFSFDFNELGKFSLDAKLGIEEKSTSKVDPVSSEGNMDTQRDLSGTAVLEDNNTKDKPRTHGVCTLRPPHPKNHESMKNTSLPAPNDSSDKIQEHTSVNPATMEQTKVDSVPNGNYGEHRKEIYPTKAAVNTPFQNFSCSAQSCEDPVLADRMNSKDDPIADSGKVGIPRESNGHEQSIGSQSRDTSTIDPNVLRRPVSQFDSRNEVVEESVSLNEGSQGNQNFSDVPQKFLKKTTCGTKNTDEGTSGHKSLSSSIRRKIRNVKPALENERGSFSFLSKSANTKASRVELTSETDLNQLSGASKVMKKLTTHPTDLKREHKQANAGLDKSKTALPKIYSKLASHGLLSTSSNAKGDRNAIGLEPPSSGNSSLLNAQNSTGHSTGHKIVANDVLLKRSVASDSLQVAPSKDNKMSTISELTGTRIAKLGFRSPKSDRIIEKESVQPSGTKGSPVTTSKIVNSFPEGKPALPSPVILQKVPEESVLDPKAPTILKRITRSPAVRKSPQTVPGLRNETILGSGTPKAHVDNAISSCMTSEMGDISDLELPMLLENDGNLEKAEGCRKELEDICILLKRKHAEAKELAVRAIVNNNTMLMLNHPMFEDKIS</sequence>
<dbReference type="OrthoDB" id="602706at2759"/>
<feature type="region of interest" description="Disordered" evidence="1">
    <location>
        <begin position="352"/>
        <end position="371"/>
    </location>
</feature>
<feature type="compositionally biased region" description="Polar residues" evidence="1">
    <location>
        <begin position="194"/>
        <end position="203"/>
    </location>
</feature>
<organism evidence="2 3">
    <name type="scientific">Digitaria exilis</name>
    <dbReference type="NCBI Taxonomy" id="1010633"/>
    <lineage>
        <taxon>Eukaryota</taxon>
        <taxon>Viridiplantae</taxon>
        <taxon>Streptophyta</taxon>
        <taxon>Embryophyta</taxon>
        <taxon>Tracheophyta</taxon>
        <taxon>Spermatophyta</taxon>
        <taxon>Magnoliopsida</taxon>
        <taxon>Liliopsida</taxon>
        <taxon>Poales</taxon>
        <taxon>Poaceae</taxon>
        <taxon>PACMAD clade</taxon>
        <taxon>Panicoideae</taxon>
        <taxon>Panicodae</taxon>
        <taxon>Paniceae</taxon>
        <taxon>Anthephorinae</taxon>
        <taxon>Digitaria</taxon>
    </lineage>
</organism>
<comment type="caution">
    <text evidence="2">The sequence shown here is derived from an EMBL/GenBank/DDBJ whole genome shotgun (WGS) entry which is preliminary data.</text>
</comment>
<dbReference type="InterPro" id="IPR038777">
    <property type="entry name" value="At4g18490-like"/>
</dbReference>
<keyword evidence="3" id="KW-1185">Reference proteome</keyword>